<dbReference type="InterPro" id="IPR007197">
    <property type="entry name" value="rSAM"/>
</dbReference>
<comment type="cofactor">
    <cofactor evidence="8">
        <name>Mg(2+)</name>
        <dbReference type="ChEBI" id="CHEBI:18420"/>
    </cofactor>
</comment>
<feature type="binding site" evidence="8">
    <location>
        <begin position="37"/>
        <end position="39"/>
    </location>
    <ligand>
        <name>S-adenosyl-L-methionine</name>
        <dbReference type="ChEBI" id="CHEBI:59789"/>
    </ligand>
</feature>
<dbReference type="HAMAP" id="MF_00917">
    <property type="entry name" value="QueE"/>
    <property type="match status" value="1"/>
</dbReference>
<dbReference type="InterPro" id="IPR013785">
    <property type="entry name" value="Aldolase_TIM"/>
</dbReference>
<feature type="binding site" evidence="8">
    <location>
        <position position="31"/>
    </location>
    <ligand>
        <name>[4Fe-4S] cluster</name>
        <dbReference type="ChEBI" id="CHEBI:49883"/>
        <note>4Fe-4S-S-AdoMet</note>
    </ligand>
</feature>
<keyword evidence="8" id="KW-0671">Queuosine biosynthesis</keyword>
<feature type="binding site" evidence="8">
    <location>
        <position position="76"/>
    </location>
    <ligand>
        <name>S-adenosyl-L-methionine</name>
        <dbReference type="ChEBI" id="CHEBI:59789"/>
    </ligand>
</feature>
<dbReference type="GO" id="GO:0000287">
    <property type="term" value="F:magnesium ion binding"/>
    <property type="evidence" value="ECO:0007669"/>
    <property type="project" value="UniProtKB-UniRule"/>
</dbReference>
<dbReference type="GO" id="GO:0016840">
    <property type="term" value="F:carbon-nitrogen lyase activity"/>
    <property type="evidence" value="ECO:0007669"/>
    <property type="project" value="UniProtKB-UniRule"/>
</dbReference>
<keyword evidence="7 8" id="KW-0456">Lyase</keyword>
<feature type="domain" description="Radical SAM core" evidence="9">
    <location>
        <begin position="18"/>
        <end position="223"/>
    </location>
</feature>
<protein>
    <recommendedName>
        <fullName evidence="8">7-carboxy-7-deazaguanine synthase</fullName>
        <shortName evidence="8">CDG synthase</shortName>
        <ecNumber evidence="8">4.3.99.3</ecNumber>
    </recommendedName>
    <alternativeName>
        <fullName evidence="8">Queuosine biosynthesis protein QueE</fullName>
    </alternativeName>
</protein>
<dbReference type="GO" id="GO:1904047">
    <property type="term" value="F:S-adenosyl-L-methionine binding"/>
    <property type="evidence" value="ECO:0007669"/>
    <property type="project" value="UniProtKB-UniRule"/>
</dbReference>
<keyword evidence="6 8" id="KW-0411">Iron-sulfur</keyword>
<name>A0A318XIR7_9FIRM</name>
<accession>A0A318XIR7</accession>
<evidence type="ECO:0000313" key="10">
    <source>
        <dbReference type="EMBL" id="PYG87120.1"/>
    </source>
</evidence>
<feature type="binding site" evidence="8">
    <location>
        <begin position="12"/>
        <end position="14"/>
    </location>
    <ligand>
        <name>substrate</name>
    </ligand>
</feature>
<keyword evidence="4 8" id="KW-0460">Magnesium</keyword>
<feature type="binding site" evidence="8">
    <location>
        <position position="40"/>
    </location>
    <ligand>
        <name>Mg(2+)</name>
        <dbReference type="ChEBI" id="CHEBI:18420"/>
    </ligand>
</feature>
<feature type="binding site" evidence="8">
    <location>
        <position position="27"/>
    </location>
    <ligand>
        <name>substrate</name>
    </ligand>
</feature>
<dbReference type="SUPFAM" id="SSF102114">
    <property type="entry name" value="Radical SAM enzymes"/>
    <property type="match status" value="1"/>
</dbReference>
<dbReference type="Pfam" id="PF04055">
    <property type="entry name" value="Radical_SAM"/>
    <property type="match status" value="1"/>
</dbReference>
<dbReference type="AlphaFoldDB" id="A0A318XIR7"/>
<dbReference type="Proteomes" id="UP000248132">
    <property type="component" value="Unassembled WGS sequence"/>
</dbReference>
<dbReference type="OrthoDB" id="9792276at2"/>
<comment type="cofactor">
    <cofactor evidence="8">
        <name>S-adenosyl-L-methionine</name>
        <dbReference type="ChEBI" id="CHEBI:59789"/>
    </cofactor>
    <text evidence="8">Binds 1 S-adenosyl-L-methionine per subunit.</text>
</comment>
<keyword evidence="1 8" id="KW-0004">4Fe-4S</keyword>
<sequence length="223" mass="25194">MKYRVAEKFISINGEGNAAGQLAVFIRFAGCNLNCSYCDTKWANNVTGVKYNEFSEEDIFYYIKETGVENVTLTGGEPLLQEGIIQLLSLLSADGTLRVEIETNGSIELNKFINIKPRRPVFTMDYKLGSSEMETAMKTGNFELLCRQDTVKFVAGSIGDLETAKELIAKYHLTHKCQVHFSPVFGKIDMQTIVEFIKKNKMNGVRLQPQIHKIIWHPDMRGV</sequence>
<evidence type="ECO:0000259" key="9">
    <source>
        <dbReference type="PROSITE" id="PS51918"/>
    </source>
</evidence>
<evidence type="ECO:0000256" key="4">
    <source>
        <dbReference type="ARBA" id="ARBA00022842"/>
    </source>
</evidence>
<feature type="binding site" evidence="8">
    <location>
        <position position="74"/>
    </location>
    <ligand>
        <name>substrate</name>
    </ligand>
</feature>
<evidence type="ECO:0000256" key="5">
    <source>
        <dbReference type="ARBA" id="ARBA00023004"/>
    </source>
</evidence>
<comment type="pathway">
    <text evidence="8">Purine metabolism; 7-cyano-7-deazaguanine biosynthesis.</text>
</comment>
<dbReference type="InterPro" id="IPR023868">
    <property type="entry name" value="7-CO-7-deazaGua_synth_put_Clo"/>
</dbReference>
<evidence type="ECO:0000313" key="11">
    <source>
        <dbReference type="Proteomes" id="UP000248132"/>
    </source>
</evidence>
<dbReference type="NCBIfam" id="TIGR03963">
    <property type="entry name" value="rSAM_QueE_Clost"/>
    <property type="match status" value="1"/>
</dbReference>
<comment type="caution">
    <text evidence="10">The sequence shown here is derived from an EMBL/GenBank/DDBJ whole genome shotgun (WGS) entry which is preliminary data.</text>
</comment>
<dbReference type="SFLD" id="SFLDS00029">
    <property type="entry name" value="Radical_SAM"/>
    <property type="match status" value="1"/>
</dbReference>
<dbReference type="GO" id="GO:0008616">
    <property type="term" value="P:tRNA queuosine(34) biosynthetic process"/>
    <property type="evidence" value="ECO:0007669"/>
    <property type="project" value="UniProtKB-UniRule"/>
</dbReference>
<reference evidence="10 11" key="1">
    <citation type="submission" date="2018-06" db="EMBL/GenBank/DDBJ databases">
        <title>Genomic Encyclopedia of Type Strains, Phase I: the one thousand microbial genomes (KMG-I) project.</title>
        <authorList>
            <person name="Kyrpides N."/>
        </authorList>
    </citation>
    <scope>NUCLEOTIDE SEQUENCE [LARGE SCALE GENOMIC DNA]</scope>
    <source>
        <strain evidence="10 11">DSM 19573</strain>
    </source>
</reference>
<keyword evidence="11" id="KW-1185">Reference proteome</keyword>
<dbReference type="RefSeq" id="WP_110462517.1">
    <property type="nucleotide sequence ID" value="NZ_QKMR01000014.1"/>
</dbReference>
<dbReference type="PANTHER" id="PTHR42836">
    <property type="entry name" value="7-CARBOXY-7-DEAZAGUANINE SYNTHASE"/>
    <property type="match status" value="1"/>
</dbReference>
<evidence type="ECO:0000256" key="1">
    <source>
        <dbReference type="ARBA" id="ARBA00022485"/>
    </source>
</evidence>
<comment type="function">
    <text evidence="8">Catalyzes the complex heterocyclic radical-mediated conversion of 6-carboxy-5,6,7,8-tetrahydropterin (CPH4) to 7-carboxy-7-deazaguanine (CDG), a step common to the biosynthetic pathways of all 7-deazapurine-containing compounds.</text>
</comment>
<gene>
    <name evidence="8" type="primary">queE</name>
    <name evidence="10" type="ORF">LY28_02503</name>
</gene>
<feature type="binding site" evidence="8">
    <location>
        <position position="35"/>
    </location>
    <ligand>
        <name>[4Fe-4S] cluster</name>
        <dbReference type="ChEBI" id="CHEBI:49883"/>
        <note>4Fe-4S-S-AdoMet</note>
    </ligand>
</feature>
<dbReference type="Gene3D" id="3.20.20.70">
    <property type="entry name" value="Aldolase class I"/>
    <property type="match status" value="1"/>
</dbReference>
<comment type="subunit">
    <text evidence="8">Homodimer.</text>
</comment>
<dbReference type="GO" id="GO:0051539">
    <property type="term" value="F:4 iron, 4 sulfur cluster binding"/>
    <property type="evidence" value="ECO:0007669"/>
    <property type="project" value="UniProtKB-UniRule"/>
</dbReference>
<dbReference type="InterPro" id="IPR024924">
    <property type="entry name" value="7-CO-7-deazaguanine_synth-like"/>
</dbReference>
<evidence type="ECO:0000256" key="8">
    <source>
        <dbReference type="HAMAP-Rule" id="MF_00917"/>
    </source>
</evidence>
<dbReference type="InterPro" id="IPR058240">
    <property type="entry name" value="rSAM_sf"/>
</dbReference>
<dbReference type="EMBL" id="QKMR01000014">
    <property type="protein sequence ID" value="PYG87120.1"/>
    <property type="molecule type" value="Genomic_DNA"/>
</dbReference>
<comment type="similarity">
    <text evidence="8">Belongs to the radical SAM superfamily. 7-carboxy-7-deazaguanine synthase family.</text>
</comment>
<dbReference type="UniPathway" id="UPA00391"/>
<evidence type="ECO:0000256" key="7">
    <source>
        <dbReference type="ARBA" id="ARBA00023239"/>
    </source>
</evidence>
<evidence type="ECO:0000256" key="6">
    <source>
        <dbReference type="ARBA" id="ARBA00023014"/>
    </source>
</evidence>
<keyword evidence="5 8" id="KW-0408">Iron</keyword>
<dbReference type="CDD" id="cd01335">
    <property type="entry name" value="Radical_SAM"/>
    <property type="match status" value="1"/>
</dbReference>
<dbReference type="EC" id="4.3.99.3" evidence="8"/>
<feature type="binding site" evidence="8">
    <location>
        <position position="38"/>
    </location>
    <ligand>
        <name>[4Fe-4S] cluster</name>
        <dbReference type="ChEBI" id="CHEBI:49883"/>
        <note>4Fe-4S-S-AdoMet</note>
    </ligand>
</feature>
<organism evidence="10 11">
    <name type="scientific">Ruminiclostridium sufflavum DSM 19573</name>
    <dbReference type="NCBI Taxonomy" id="1121337"/>
    <lineage>
        <taxon>Bacteria</taxon>
        <taxon>Bacillati</taxon>
        <taxon>Bacillota</taxon>
        <taxon>Clostridia</taxon>
        <taxon>Eubacteriales</taxon>
        <taxon>Oscillospiraceae</taxon>
        <taxon>Ruminiclostridium</taxon>
    </lineage>
</organism>
<dbReference type="PIRSF" id="PIRSF000370">
    <property type="entry name" value="QueE"/>
    <property type="match status" value="1"/>
</dbReference>
<evidence type="ECO:0000256" key="2">
    <source>
        <dbReference type="ARBA" id="ARBA00022691"/>
    </source>
</evidence>
<comment type="caution">
    <text evidence="8">Lacks conserved residue(s) required for the propagation of feature annotation.</text>
</comment>
<proteinExistence type="inferred from homology"/>
<keyword evidence="2 8" id="KW-0949">S-adenosyl-L-methionine</keyword>
<dbReference type="PROSITE" id="PS51918">
    <property type="entry name" value="RADICAL_SAM"/>
    <property type="match status" value="1"/>
</dbReference>
<keyword evidence="3 8" id="KW-0479">Metal-binding</keyword>
<evidence type="ECO:0000256" key="3">
    <source>
        <dbReference type="ARBA" id="ARBA00022723"/>
    </source>
</evidence>
<comment type="catalytic activity">
    <reaction evidence="8">
        <text>6-carboxy-5,6,7,8-tetrahydropterin + H(+) = 7-carboxy-7-carbaguanine + NH4(+)</text>
        <dbReference type="Rhea" id="RHEA:27974"/>
        <dbReference type="ChEBI" id="CHEBI:15378"/>
        <dbReference type="ChEBI" id="CHEBI:28938"/>
        <dbReference type="ChEBI" id="CHEBI:61032"/>
        <dbReference type="ChEBI" id="CHEBI:61036"/>
        <dbReference type="EC" id="4.3.99.3"/>
    </reaction>
</comment>
<comment type="cofactor">
    <cofactor evidence="8">
        <name>[4Fe-4S] cluster</name>
        <dbReference type="ChEBI" id="CHEBI:49883"/>
    </cofactor>
    <text evidence="8">Binds 1 [4Fe-4S] cluster. The cluster is coordinated with 3 cysteines and an exchangeable S-adenosyl-L-methionine.</text>
</comment>
<dbReference type="PANTHER" id="PTHR42836:SF1">
    <property type="entry name" value="7-CARBOXY-7-DEAZAGUANINE SYNTHASE"/>
    <property type="match status" value="1"/>
</dbReference>